<dbReference type="Gene3D" id="1.10.1070.20">
    <property type="match status" value="1"/>
</dbReference>
<reference evidence="4 5" key="1">
    <citation type="submission" date="2018-08" db="EMBL/GenBank/DDBJ databases">
        <title>A genome reference for cultivated species of the human gut microbiota.</title>
        <authorList>
            <person name="Zou Y."/>
            <person name="Xue W."/>
            <person name="Luo G."/>
        </authorList>
    </citation>
    <scope>NUCLEOTIDE SEQUENCE [LARGE SCALE GENOMIC DNA]</scope>
    <source>
        <strain evidence="4 5">OM07-13</strain>
    </source>
</reference>
<evidence type="ECO:0000256" key="1">
    <source>
        <dbReference type="ARBA" id="ARBA00022679"/>
    </source>
</evidence>
<dbReference type="EMBL" id="QSTP01000001">
    <property type="protein sequence ID" value="RGM75480.1"/>
    <property type="molecule type" value="Genomic_DNA"/>
</dbReference>
<dbReference type="AlphaFoldDB" id="A0A3E4YL98"/>
<comment type="caution">
    <text evidence="4">The sequence shown here is derived from an EMBL/GenBank/DDBJ whole genome shotgun (WGS) entry which is preliminary data.</text>
</comment>
<evidence type="ECO:0000256" key="2">
    <source>
        <dbReference type="ARBA" id="ARBA00022777"/>
    </source>
</evidence>
<dbReference type="CDD" id="cd17792">
    <property type="entry name" value="CtkA"/>
    <property type="match status" value="1"/>
</dbReference>
<dbReference type="RefSeq" id="WP_117718239.1">
    <property type="nucleotide sequence ID" value="NZ_QSTP01000001.1"/>
</dbReference>
<accession>A0A3E4YL98</accession>
<dbReference type="GO" id="GO:0016301">
    <property type="term" value="F:kinase activity"/>
    <property type="evidence" value="ECO:0007669"/>
    <property type="project" value="UniProtKB-KW"/>
</dbReference>
<dbReference type="Pfam" id="PF07804">
    <property type="entry name" value="HipA_C"/>
    <property type="match status" value="1"/>
</dbReference>
<organism evidence="4 5">
    <name type="scientific">Agathobacter rectalis</name>
    <dbReference type="NCBI Taxonomy" id="39491"/>
    <lineage>
        <taxon>Bacteria</taxon>
        <taxon>Bacillati</taxon>
        <taxon>Bacillota</taxon>
        <taxon>Clostridia</taxon>
        <taxon>Lachnospirales</taxon>
        <taxon>Lachnospiraceae</taxon>
        <taxon>Agathobacter</taxon>
    </lineage>
</organism>
<evidence type="ECO:0000313" key="5">
    <source>
        <dbReference type="Proteomes" id="UP000260758"/>
    </source>
</evidence>
<evidence type="ECO:0000313" key="4">
    <source>
        <dbReference type="EMBL" id="RGM75480.1"/>
    </source>
</evidence>
<feature type="domain" description="HipA-like C-terminal" evidence="3">
    <location>
        <begin position="28"/>
        <end position="207"/>
    </location>
</feature>
<dbReference type="InterPro" id="IPR012893">
    <property type="entry name" value="HipA-like_C"/>
</dbReference>
<proteinExistence type="predicted"/>
<dbReference type="Proteomes" id="UP000260758">
    <property type="component" value="Unassembled WGS sequence"/>
</dbReference>
<name>A0A3E4YL98_9FIRM</name>
<gene>
    <name evidence="4" type="ORF">DXB99_02855</name>
</gene>
<keyword evidence="1" id="KW-0808">Transferase</keyword>
<keyword evidence="2" id="KW-0418">Kinase</keyword>
<protein>
    <submittedName>
        <fullName evidence="4">CtkA family protein</fullName>
    </submittedName>
</protein>
<evidence type="ECO:0000259" key="3">
    <source>
        <dbReference type="Pfam" id="PF07804"/>
    </source>
</evidence>
<sequence>MIDFTNCPIDFSANYGGSDKKRGIIFNGKRYMLKLSDKVPEEKRNELNSSYSNSAFSEYIGCHILKSIGFNTQNTLLGNITMTSSKGYDRVYPVVACENFIPKGYSLVEFKFIESALLFDGKPPKTPRIKDIYEILTHENAYFDKKFGDKALKSYWDLFIADALLGNFDRHANNWGYLVKDGTNEISLAPMYDCGSCLYPQLADDVLQDIMNSEEETQLRIDVFPLAALTLDDGKKASYKEYINSFSNQDCTDALLRIFPKIDMVKIHEIVNNTEGISDVRKQFYCYMLDKRYEQILEKPYNKYMDKLQENVNNIEYDDFDLDL</sequence>
<dbReference type="Gene3D" id="3.30.200.120">
    <property type="match status" value="1"/>
</dbReference>